<organism evidence="1">
    <name type="scientific">Anguilla anguilla</name>
    <name type="common">European freshwater eel</name>
    <name type="synonym">Muraena anguilla</name>
    <dbReference type="NCBI Taxonomy" id="7936"/>
    <lineage>
        <taxon>Eukaryota</taxon>
        <taxon>Metazoa</taxon>
        <taxon>Chordata</taxon>
        <taxon>Craniata</taxon>
        <taxon>Vertebrata</taxon>
        <taxon>Euteleostomi</taxon>
        <taxon>Actinopterygii</taxon>
        <taxon>Neopterygii</taxon>
        <taxon>Teleostei</taxon>
        <taxon>Anguilliformes</taxon>
        <taxon>Anguillidae</taxon>
        <taxon>Anguilla</taxon>
    </lineage>
</organism>
<reference evidence="1" key="1">
    <citation type="submission" date="2014-11" db="EMBL/GenBank/DDBJ databases">
        <authorList>
            <person name="Amaro Gonzalez C."/>
        </authorList>
    </citation>
    <scope>NUCLEOTIDE SEQUENCE</scope>
</reference>
<evidence type="ECO:0000313" key="1">
    <source>
        <dbReference type="EMBL" id="JAH90728.1"/>
    </source>
</evidence>
<accession>A0A0E9WMQ7</accession>
<name>A0A0E9WMQ7_ANGAN</name>
<reference evidence="1" key="2">
    <citation type="journal article" date="2015" name="Fish Shellfish Immunol.">
        <title>Early steps in the European eel (Anguilla anguilla)-Vibrio vulnificus interaction in the gills: Role of the RtxA13 toxin.</title>
        <authorList>
            <person name="Callol A."/>
            <person name="Pajuelo D."/>
            <person name="Ebbesson L."/>
            <person name="Teles M."/>
            <person name="MacKenzie S."/>
            <person name="Amaro C."/>
        </authorList>
    </citation>
    <scope>NUCLEOTIDE SEQUENCE</scope>
</reference>
<sequence length="86" mass="9955">MTSYIKLQNSHSHSNVVHFFIPVPNIYALTKYVFGKRKICRCHHSTESLVQSRMELLLEWIRLCDWVVLISGPVVTNPFPGRSTIL</sequence>
<dbReference type="AlphaFoldDB" id="A0A0E9WMQ7"/>
<proteinExistence type="predicted"/>
<dbReference type="EMBL" id="GBXM01017849">
    <property type="protein sequence ID" value="JAH90728.1"/>
    <property type="molecule type" value="Transcribed_RNA"/>
</dbReference>
<protein>
    <submittedName>
        <fullName evidence="1">Uncharacterized protein</fullName>
    </submittedName>
</protein>